<evidence type="ECO:0000313" key="2">
    <source>
        <dbReference type="Proteomes" id="UP000616151"/>
    </source>
</evidence>
<name>A0ACC5QWX4_9HYPH</name>
<sequence length="253" mass="26732">MLKARIIPCLDVKDGRVVKGVNFVNLRDAGDPVEIAKAYDKAGADELCFLDITATHENRSIIFDVVSRTAEACFMPLTVGGGVRTTDDIRKLLLAGADKVSINTAAVKNRGFVREGAEKFGSQCIVVAIDAKEVAPGKWEIFTHGGRNPTGIDAISFAEEVVSLGAGELLVTSMDRDGTGKGFDIALMRAIADSVPVPVIASGGVGTLDHLVEGVRDGHATAVLAASIFHFGTFTISQAKNHMAERGIPMRLA</sequence>
<keyword evidence="1" id="KW-0456">Lyase</keyword>
<dbReference type="Proteomes" id="UP000616151">
    <property type="component" value="Unassembled WGS sequence"/>
</dbReference>
<keyword evidence="2" id="KW-1185">Reference proteome</keyword>
<proteinExistence type="predicted"/>
<comment type="caution">
    <text evidence="1">The sequence shown here is derived from an EMBL/GenBank/DDBJ whole genome shotgun (WGS) entry which is preliminary data.</text>
</comment>
<gene>
    <name evidence="1" type="primary">hisF</name>
    <name evidence="1" type="ORF">JHL16_00205</name>
</gene>
<organism evidence="1 2">
    <name type="scientific">Taklimakanibacter albus</name>
    <dbReference type="NCBI Taxonomy" id="2800327"/>
    <lineage>
        <taxon>Bacteria</taxon>
        <taxon>Pseudomonadati</taxon>
        <taxon>Pseudomonadota</taxon>
        <taxon>Alphaproteobacteria</taxon>
        <taxon>Hyphomicrobiales</taxon>
        <taxon>Aestuariivirgaceae</taxon>
        <taxon>Taklimakanibacter</taxon>
    </lineage>
</organism>
<reference evidence="1" key="1">
    <citation type="submission" date="2021-01" db="EMBL/GenBank/DDBJ databases">
        <authorList>
            <person name="Sun Q."/>
        </authorList>
    </citation>
    <scope>NUCLEOTIDE SEQUENCE</scope>
    <source>
        <strain evidence="1">YIM B02566</strain>
    </source>
</reference>
<evidence type="ECO:0000313" key="1">
    <source>
        <dbReference type="EMBL" id="MBK1864758.1"/>
    </source>
</evidence>
<accession>A0ACC5QWX4</accession>
<protein>
    <submittedName>
        <fullName evidence="1">Imidazole glycerol phosphate synthase subunit HisF</fullName>
        <ecNumber evidence="1">4.1.3.-</ecNumber>
    </submittedName>
</protein>
<dbReference type="EMBL" id="JAENHL010000003">
    <property type="protein sequence ID" value="MBK1864758.1"/>
    <property type="molecule type" value="Genomic_DNA"/>
</dbReference>
<dbReference type="EC" id="4.1.3.-" evidence="1"/>